<keyword evidence="4" id="KW-0732">Signal</keyword>
<dbReference type="Proteomes" id="UP000050523">
    <property type="component" value="Unassembled WGS sequence"/>
</dbReference>
<protein>
    <recommendedName>
        <fullName evidence="6">Putative aliphatic sulfonates-binding protein</fullName>
    </recommendedName>
</protein>
<evidence type="ECO:0000256" key="3">
    <source>
        <dbReference type="ARBA" id="ARBA00022448"/>
    </source>
</evidence>
<dbReference type="InterPro" id="IPR015168">
    <property type="entry name" value="SsuA/THI5"/>
</dbReference>
<dbReference type="SUPFAM" id="SSF53850">
    <property type="entry name" value="Periplasmic binding protein-like II"/>
    <property type="match status" value="1"/>
</dbReference>
<dbReference type="NCBIfam" id="TIGR01728">
    <property type="entry name" value="SsuA_fam"/>
    <property type="match status" value="1"/>
</dbReference>
<evidence type="ECO:0000256" key="4">
    <source>
        <dbReference type="ARBA" id="ARBA00022729"/>
    </source>
</evidence>
<dbReference type="EMBL" id="LJRO01000458">
    <property type="protein sequence ID" value="KPY92041.1"/>
    <property type="molecule type" value="Genomic_DNA"/>
</dbReference>
<dbReference type="InterPro" id="IPR001638">
    <property type="entry name" value="Solute-binding_3/MltF_N"/>
</dbReference>
<name>A0AA40P184_9PSED</name>
<dbReference type="GO" id="GO:0042597">
    <property type="term" value="C:periplasmic space"/>
    <property type="evidence" value="ECO:0007669"/>
    <property type="project" value="UniProtKB-SubCell"/>
</dbReference>
<evidence type="ECO:0000313" key="8">
    <source>
        <dbReference type="EMBL" id="KPY92041.1"/>
    </source>
</evidence>
<evidence type="ECO:0000256" key="1">
    <source>
        <dbReference type="ARBA" id="ARBA00004418"/>
    </source>
</evidence>
<evidence type="ECO:0000259" key="7">
    <source>
        <dbReference type="SMART" id="SM00062"/>
    </source>
</evidence>
<comment type="caution">
    <text evidence="8">The sequence shown here is derived from an EMBL/GenBank/DDBJ whole genome shotgun (WGS) entry which is preliminary data.</text>
</comment>
<keyword evidence="3" id="KW-0813">Transport</keyword>
<dbReference type="Pfam" id="PF09084">
    <property type="entry name" value="NMT1"/>
    <property type="match status" value="1"/>
</dbReference>
<comment type="similarity">
    <text evidence="2">Belongs to the bacterial solute-binding protein SsuA/TauA family.</text>
</comment>
<feature type="domain" description="Solute-binding protein family 3/N-terminal" evidence="7">
    <location>
        <begin position="114"/>
        <end position="327"/>
    </location>
</feature>
<sequence length="407" mass="44911">MLLAQQQTHRLLPVQQRVVLRNVPSPCLPKASGHWHRACNIPFCEFHTLWTADFEYTNQSLQPCSFIWTPTMTQPPVSYRLLTSRRLVRWVAAACAIAWSLQGVVQGAETAPAEVRLDYAYYSPVSLALKHFGWLEKALPDAKVTWVLTQGSNRSLEYLNSGSVDFASSASLSAVLAKANGSPIKSVYVYSRAEWTALVVRKDSTLQSVAELKGKKIAATKGTDPCLFTLRALQQAGLKKDDVELLHLQHPDGRTALEKGDVDAWAGLDPHMAASEIQSGARLLYRNKDFNSYGVLSVTETYAKEHPQAIRTVLAAYEKAREWAVKNPDELAKLLATESGLPLDVARLQLSRTDLSNPQLSAKDVEASRLAAPILVSEDLVRKGVNVEQVIDQLITPEFSRAVTANP</sequence>
<reference evidence="8 9" key="1">
    <citation type="submission" date="2015-09" db="EMBL/GenBank/DDBJ databases">
        <title>Genome announcement of multiple Pseudomonas syringae strains.</title>
        <authorList>
            <person name="Thakur S."/>
            <person name="Wang P.W."/>
            <person name="Gong Y."/>
            <person name="Weir B.S."/>
            <person name="Guttman D.S."/>
        </authorList>
    </citation>
    <scope>NUCLEOTIDE SEQUENCE [LARGE SCALE GENOMIC DNA]</scope>
    <source>
        <strain evidence="8 9">ICMP9151</strain>
    </source>
</reference>
<comment type="subcellular location">
    <subcellularLocation>
        <location evidence="1">Periplasm</location>
    </subcellularLocation>
</comment>
<dbReference type="GO" id="GO:0016020">
    <property type="term" value="C:membrane"/>
    <property type="evidence" value="ECO:0007669"/>
    <property type="project" value="InterPro"/>
</dbReference>
<dbReference type="GO" id="GO:0042626">
    <property type="term" value="F:ATPase-coupled transmembrane transporter activity"/>
    <property type="evidence" value="ECO:0007669"/>
    <property type="project" value="InterPro"/>
</dbReference>
<evidence type="ECO:0000313" key="9">
    <source>
        <dbReference type="Proteomes" id="UP000050523"/>
    </source>
</evidence>
<evidence type="ECO:0000256" key="2">
    <source>
        <dbReference type="ARBA" id="ARBA00010742"/>
    </source>
</evidence>
<dbReference type="Gene3D" id="3.40.190.10">
    <property type="entry name" value="Periplasmic binding protein-like II"/>
    <property type="match status" value="2"/>
</dbReference>
<comment type="function">
    <text evidence="5">Part of a binding-protein-dependent transport system for aliphatic sulfonates. Putative binding protein.</text>
</comment>
<organism evidence="8 9">
    <name type="scientific">Pseudomonas tremae</name>
    <dbReference type="NCBI Taxonomy" id="200454"/>
    <lineage>
        <taxon>Bacteria</taxon>
        <taxon>Pseudomonadati</taxon>
        <taxon>Pseudomonadota</taxon>
        <taxon>Gammaproteobacteria</taxon>
        <taxon>Pseudomonadales</taxon>
        <taxon>Pseudomonadaceae</taxon>
        <taxon>Pseudomonas</taxon>
    </lineage>
</organism>
<dbReference type="PANTHER" id="PTHR30024">
    <property type="entry name" value="ALIPHATIC SULFONATES-BINDING PROTEIN-RELATED"/>
    <property type="match status" value="1"/>
</dbReference>
<evidence type="ECO:0000256" key="5">
    <source>
        <dbReference type="ARBA" id="ARBA00055538"/>
    </source>
</evidence>
<accession>A0AA40P184</accession>
<proteinExistence type="inferred from homology"/>
<dbReference type="FunFam" id="3.40.190.10:FF:000050">
    <property type="entry name" value="Sulfonate ABC transporter substrate-binding protein"/>
    <property type="match status" value="1"/>
</dbReference>
<evidence type="ECO:0000256" key="6">
    <source>
        <dbReference type="ARBA" id="ARBA00070228"/>
    </source>
</evidence>
<dbReference type="SMART" id="SM00062">
    <property type="entry name" value="PBPb"/>
    <property type="match status" value="1"/>
</dbReference>
<dbReference type="AlphaFoldDB" id="A0AA40P184"/>
<dbReference type="InterPro" id="IPR010067">
    <property type="entry name" value="ABC_SsuA_sub-bd"/>
</dbReference>
<gene>
    <name evidence="8" type="ORF">ALO43_05260</name>
</gene>
<dbReference type="PANTHER" id="PTHR30024:SF21">
    <property type="entry name" value="ABC TRANSPORTER SUBSTRATE-BINDING PROTEIN"/>
    <property type="match status" value="1"/>
</dbReference>